<comment type="subcellular location">
    <subcellularLocation>
        <location evidence="1">Endomembrane system</location>
    </subcellularLocation>
</comment>
<evidence type="ECO:0000256" key="3">
    <source>
        <dbReference type="ARBA" id="ARBA00022927"/>
    </source>
</evidence>
<dbReference type="Proteomes" id="UP001283361">
    <property type="component" value="Unassembled WGS sequence"/>
</dbReference>
<keyword evidence="2" id="KW-0813">Transport</keyword>
<dbReference type="InterPro" id="IPR011989">
    <property type="entry name" value="ARM-like"/>
</dbReference>
<dbReference type="AlphaFoldDB" id="A0AAE1B612"/>
<evidence type="ECO:0000256" key="4">
    <source>
        <dbReference type="ARBA" id="ARBA00023136"/>
    </source>
</evidence>
<dbReference type="PANTHER" id="PTHR11134">
    <property type="entry name" value="ADAPTOR COMPLEX SUBUNIT BETA FAMILY MEMBER"/>
    <property type="match status" value="1"/>
</dbReference>
<keyword evidence="6" id="KW-1185">Reference proteome</keyword>
<comment type="caution">
    <text evidence="5">The sequence shown here is derived from an EMBL/GenBank/DDBJ whole genome shotgun (WGS) entry which is preliminary data.</text>
</comment>
<dbReference type="GO" id="GO:0012505">
    <property type="term" value="C:endomembrane system"/>
    <property type="evidence" value="ECO:0007669"/>
    <property type="project" value="UniProtKB-SubCell"/>
</dbReference>
<dbReference type="GO" id="GO:0016192">
    <property type="term" value="P:vesicle-mediated transport"/>
    <property type="evidence" value="ECO:0007669"/>
    <property type="project" value="InterPro"/>
</dbReference>
<accession>A0AAE1B612</accession>
<dbReference type="GO" id="GO:0015031">
    <property type="term" value="P:protein transport"/>
    <property type="evidence" value="ECO:0007669"/>
    <property type="project" value="UniProtKB-KW"/>
</dbReference>
<evidence type="ECO:0000313" key="5">
    <source>
        <dbReference type="EMBL" id="KAK3800225.1"/>
    </source>
</evidence>
<gene>
    <name evidence="5" type="ORF">RRG08_005196</name>
</gene>
<proteinExistence type="predicted"/>
<dbReference type="EMBL" id="JAWDGP010000474">
    <property type="protein sequence ID" value="KAK3800225.1"/>
    <property type="molecule type" value="Genomic_DNA"/>
</dbReference>
<dbReference type="SUPFAM" id="SSF48371">
    <property type="entry name" value="ARM repeat"/>
    <property type="match status" value="1"/>
</dbReference>
<evidence type="ECO:0000313" key="6">
    <source>
        <dbReference type="Proteomes" id="UP001283361"/>
    </source>
</evidence>
<evidence type="ECO:0000256" key="2">
    <source>
        <dbReference type="ARBA" id="ARBA00022448"/>
    </source>
</evidence>
<evidence type="ECO:0000256" key="1">
    <source>
        <dbReference type="ARBA" id="ARBA00004308"/>
    </source>
</evidence>
<organism evidence="5 6">
    <name type="scientific">Elysia crispata</name>
    <name type="common">lettuce slug</name>
    <dbReference type="NCBI Taxonomy" id="231223"/>
    <lineage>
        <taxon>Eukaryota</taxon>
        <taxon>Metazoa</taxon>
        <taxon>Spiralia</taxon>
        <taxon>Lophotrochozoa</taxon>
        <taxon>Mollusca</taxon>
        <taxon>Gastropoda</taxon>
        <taxon>Heterobranchia</taxon>
        <taxon>Euthyneura</taxon>
        <taxon>Panpulmonata</taxon>
        <taxon>Sacoglossa</taxon>
        <taxon>Placobranchoidea</taxon>
        <taxon>Plakobranchidae</taxon>
        <taxon>Elysia</taxon>
    </lineage>
</organism>
<protein>
    <submittedName>
        <fullName evidence="5">Uncharacterized protein</fullName>
    </submittedName>
</protein>
<feature type="non-terminal residue" evidence="5">
    <location>
        <position position="1"/>
    </location>
</feature>
<dbReference type="InterPro" id="IPR016024">
    <property type="entry name" value="ARM-type_fold"/>
</dbReference>
<dbReference type="Gene3D" id="1.25.10.10">
    <property type="entry name" value="Leucine-rich Repeat Variant"/>
    <property type="match status" value="1"/>
</dbReference>
<keyword evidence="3" id="KW-0653">Protein transport</keyword>
<keyword evidence="4" id="KW-0472">Membrane</keyword>
<name>A0AAE1B612_9GAST</name>
<dbReference type="InterPro" id="IPR026739">
    <property type="entry name" value="AP_beta"/>
</dbReference>
<reference evidence="5" key="1">
    <citation type="journal article" date="2023" name="G3 (Bethesda)">
        <title>A reference genome for the long-term kleptoplast-retaining sea slug Elysia crispata morphotype clarki.</title>
        <authorList>
            <person name="Eastman K.E."/>
            <person name="Pendleton A.L."/>
            <person name="Shaikh M.A."/>
            <person name="Suttiyut T."/>
            <person name="Ogas R."/>
            <person name="Tomko P."/>
            <person name="Gavelis G."/>
            <person name="Widhalm J.R."/>
            <person name="Wisecaver J.H."/>
        </authorList>
    </citation>
    <scope>NUCLEOTIDE SEQUENCE</scope>
    <source>
        <strain evidence="5">ECLA1</strain>
    </source>
</reference>
<sequence length="226" mass="25763">PPPPPLSSLLEDSREGQGRYILAPVAPQELSTLTKQGQTAVATPTLDALDISILPTLILCDENHWTTLSHLMELYYRDISSPEAQEALLYFLQMHASRFEKAPEILEDMICKIDTQDGKTKTSFHRRHSKTQSVEGTSEMKCNFSLQLKLSLLNAMVHVCLERPAKVQQMLSRFMEKCICDENRVIRDRALFLYGYLLSEVKQKLLHVKITRKEEMSNTSTAPLEQ</sequence>